<sequence>MLMTDSMQPENWPAWATEAVEIAPANPNWGAQAQEEIRQLKLLLQQFNIHQFEHIGSTSIPGLPAKPIIDLMAEVQSWDDMDLIADQLNPLGWNYVPPELDGREYRRFWVRVNDGKRAVHLHLMCPGEERWDRQIRFRDVLRKRPDLVEAYAVLKTKLADENKEDRESYTAAKTQFILQVLDEGV</sequence>
<dbReference type="Pfam" id="PF04229">
    <property type="entry name" value="GrpB"/>
    <property type="match status" value="1"/>
</dbReference>
<dbReference type="PANTHER" id="PTHR34822">
    <property type="entry name" value="GRPB DOMAIN PROTEIN (AFU_ORTHOLOGUE AFUA_1G01530)"/>
    <property type="match status" value="1"/>
</dbReference>
<dbReference type="PANTHER" id="PTHR34822:SF1">
    <property type="entry name" value="GRPB FAMILY PROTEIN"/>
    <property type="match status" value="1"/>
</dbReference>
<reference evidence="1 2" key="1">
    <citation type="journal article" date="2016" name="Genome Announc.">
        <title>Draft Genome Sequence of Paenibacillus amylolyticus Heshi-A3, Isolated from Fermented Rice Bran in a Japanese Fermented Seafood Dish.</title>
        <authorList>
            <person name="Akuzawa S."/>
            <person name="Nagaoka J."/>
            <person name="Kanekatsu M."/>
            <person name="Kubota E."/>
            <person name="Ohtake R."/>
            <person name="Suzuki T."/>
            <person name="Kanesaki Y."/>
        </authorList>
    </citation>
    <scope>NUCLEOTIDE SEQUENCE [LARGE SCALE GENOMIC DNA]</scope>
    <source>
        <strain evidence="1 2">Heshi-A3</strain>
    </source>
</reference>
<dbReference type="Gene3D" id="3.30.460.10">
    <property type="entry name" value="Beta Polymerase, domain 2"/>
    <property type="match status" value="1"/>
</dbReference>
<dbReference type="Proteomes" id="UP000069697">
    <property type="component" value="Unassembled WGS sequence"/>
</dbReference>
<evidence type="ECO:0008006" key="3">
    <source>
        <dbReference type="Google" id="ProtNLM"/>
    </source>
</evidence>
<organism evidence="1 2">
    <name type="scientific">Paenibacillus amylolyticus</name>
    <dbReference type="NCBI Taxonomy" id="1451"/>
    <lineage>
        <taxon>Bacteria</taxon>
        <taxon>Bacillati</taxon>
        <taxon>Bacillota</taxon>
        <taxon>Bacilli</taxon>
        <taxon>Bacillales</taxon>
        <taxon>Paenibacillaceae</taxon>
        <taxon>Paenibacillus</taxon>
    </lineage>
</organism>
<proteinExistence type="predicted"/>
<accession>A0A100VS86</accession>
<gene>
    <name evidence="1" type="ORF">PAHA3_4942</name>
</gene>
<dbReference type="EMBL" id="BCNV01000006">
    <property type="protein sequence ID" value="GAS84821.1"/>
    <property type="molecule type" value="Genomic_DNA"/>
</dbReference>
<name>A0A100VS86_PAEAM</name>
<comment type="caution">
    <text evidence="1">The sequence shown here is derived from an EMBL/GenBank/DDBJ whole genome shotgun (WGS) entry which is preliminary data.</text>
</comment>
<evidence type="ECO:0000313" key="1">
    <source>
        <dbReference type="EMBL" id="GAS84821.1"/>
    </source>
</evidence>
<protein>
    <recommendedName>
        <fullName evidence="3">GrpB family protein</fullName>
    </recommendedName>
</protein>
<reference evidence="2" key="2">
    <citation type="submission" date="2016-01" db="EMBL/GenBank/DDBJ databases">
        <title>Draft Genome Sequence of Paenibacillus amylolyticus Heshi-A3 that Was Isolated from Fermented Rice Bran with Aging Salted Mackerel, Which Was Named Heshiko as Traditional Fermented Seafood in Japan.</title>
        <authorList>
            <person name="Akuzawa S."/>
            <person name="Nakagawa J."/>
            <person name="Kanekatsu T."/>
            <person name="Kubota E."/>
            <person name="Ohtake R."/>
            <person name="Suzuki T."/>
            <person name="Kanesaki Y."/>
        </authorList>
    </citation>
    <scope>NUCLEOTIDE SEQUENCE [LARGE SCALE GENOMIC DNA]</scope>
    <source>
        <strain evidence="2">Heshi-A3</strain>
    </source>
</reference>
<dbReference type="AlphaFoldDB" id="A0A100VS86"/>
<dbReference type="SUPFAM" id="SSF81301">
    <property type="entry name" value="Nucleotidyltransferase"/>
    <property type="match status" value="1"/>
</dbReference>
<evidence type="ECO:0000313" key="2">
    <source>
        <dbReference type="Proteomes" id="UP000069697"/>
    </source>
</evidence>
<dbReference type="InterPro" id="IPR043519">
    <property type="entry name" value="NT_sf"/>
</dbReference>
<dbReference type="InterPro" id="IPR007344">
    <property type="entry name" value="GrpB/CoaE"/>
</dbReference>